<dbReference type="PANTHER" id="PTHR30509">
    <property type="entry name" value="P-HYDROXYBENZOIC ACID EFFLUX PUMP SUBUNIT-RELATED"/>
    <property type="match status" value="1"/>
</dbReference>
<feature type="transmembrane region" description="Helical" evidence="6">
    <location>
        <begin position="60"/>
        <end position="86"/>
    </location>
</feature>
<sequence>MKLGARVFKTGIAIVFALFLAQLLELPTAVFAGIAAIFAIQPSIYRSYLTIIEQLQGNLIGAAVAVSFTLIFGPQLVVVGLAAVIVMIIMLKLGLEKSISLALVTMIAVMEVKDDNFLTFALLRVSTILVGVLAAFIVNMVFMPPKYETKLFQAIHQAQDEIIRWTRLAGRQASEHSATKKSLGKLKERLVQIDQLYLLFKEERSYIKKTTASKARKLVVYRQMVATTRSSYDVLKRLHKFENELINLPDHFRMMVQERLEALLVYHEQLHLKFIGRLKAERDEDGVHNEFIQRQEVMDIFAKEIAITKEDEEFSAYHLLHILSSMLNYEEQLEHLDMLITSYQSRFEDEDNAALEDEFY</sequence>
<protein>
    <submittedName>
        <fullName evidence="7">Uncharacterized membrane protein YgaE, UPF0421/DUF939 family</fullName>
    </submittedName>
</protein>
<dbReference type="RefSeq" id="WP_009498453.1">
    <property type="nucleotide sequence ID" value="NZ_FUYJ01000008.1"/>
</dbReference>
<keyword evidence="2" id="KW-1003">Cell membrane</keyword>
<evidence type="ECO:0000256" key="1">
    <source>
        <dbReference type="ARBA" id="ARBA00004651"/>
    </source>
</evidence>
<name>A0A1T4YQZ6_9BACL</name>
<dbReference type="EMBL" id="FUYJ01000008">
    <property type="protein sequence ID" value="SKB04179.1"/>
    <property type="molecule type" value="Genomic_DNA"/>
</dbReference>
<keyword evidence="4 6" id="KW-1133">Transmembrane helix</keyword>
<evidence type="ECO:0000256" key="2">
    <source>
        <dbReference type="ARBA" id="ARBA00022475"/>
    </source>
</evidence>
<comment type="subcellular location">
    <subcellularLocation>
        <location evidence="1">Cell membrane</location>
        <topology evidence="1">Multi-pass membrane protein</topology>
    </subcellularLocation>
</comment>
<evidence type="ECO:0000256" key="6">
    <source>
        <dbReference type="SAM" id="Phobius"/>
    </source>
</evidence>
<feature type="transmembrane region" description="Helical" evidence="6">
    <location>
        <begin position="93"/>
        <end position="110"/>
    </location>
</feature>
<feature type="transmembrane region" description="Helical" evidence="6">
    <location>
        <begin position="122"/>
        <end position="142"/>
    </location>
</feature>
<gene>
    <name evidence="7" type="ORF">SAMN04244570_3336</name>
</gene>
<evidence type="ECO:0000256" key="5">
    <source>
        <dbReference type="ARBA" id="ARBA00023136"/>
    </source>
</evidence>
<accession>A0A1T4YQZ6</accession>
<evidence type="ECO:0000313" key="8">
    <source>
        <dbReference type="Proteomes" id="UP000190042"/>
    </source>
</evidence>
<evidence type="ECO:0000313" key="7">
    <source>
        <dbReference type="EMBL" id="SKB04179.1"/>
    </source>
</evidence>
<proteinExistence type="predicted"/>
<dbReference type="PANTHER" id="PTHR30509:SF27">
    <property type="entry name" value="UPF0421 PROTEIN YGAE"/>
    <property type="match status" value="1"/>
</dbReference>
<dbReference type="AlphaFoldDB" id="A0A1T4YQZ6"/>
<dbReference type="Proteomes" id="UP000190042">
    <property type="component" value="Unassembled WGS sequence"/>
</dbReference>
<reference evidence="8" key="1">
    <citation type="submission" date="2017-02" db="EMBL/GenBank/DDBJ databases">
        <authorList>
            <person name="Varghese N."/>
            <person name="Submissions S."/>
        </authorList>
    </citation>
    <scope>NUCLEOTIDE SEQUENCE [LARGE SCALE GENOMIC DNA]</scope>
    <source>
        <strain evidence="8">DSM 23966</strain>
    </source>
</reference>
<evidence type="ECO:0000256" key="3">
    <source>
        <dbReference type="ARBA" id="ARBA00022692"/>
    </source>
</evidence>
<dbReference type="Pfam" id="PF06081">
    <property type="entry name" value="ArAE_1"/>
    <property type="match status" value="1"/>
</dbReference>
<keyword evidence="5 6" id="KW-0472">Membrane</keyword>
<evidence type="ECO:0000256" key="4">
    <source>
        <dbReference type="ARBA" id="ARBA00022989"/>
    </source>
</evidence>
<feature type="transmembrane region" description="Helical" evidence="6">
    <location>
        <begin position="12"/>
        <end position="40"/>
    </location>
</feature>
<organism evidence="7 8">
    <name type="scientific">Sporosarcina newyorkensis</name>
    <dbReference type="NCBI Taxonomy" id="759851"/>
    <lineage>
        <taxon>Bacteria</taxon>
        <taxon>Bacillati</taxon>
        <taxon>Bacillota</taxon>
        <taxon>Bacilli</taxon>
        <taxon>Bacillales</taxon>
        <taxon>Caryophanaceae</taxon>
        <taxon>Sporosarcina</taxon>
    </lineage>
</organism>
<dbReference type="GO" id="GO:0005886">
    <property type="term" value="C:plasma membrane"/>
    <property type="evidence" value="ECO:0007669"/>
    <property type="project" value="UniProtKB-SubCell"/>
</dbReference>
<keyword evidence="8" id="KW-1185">Reference proteome</keyword>
<dbReference type="InterPro" id="IPR010343">
    <property type="entry name" value="ArAE_1"/>
</dbReference>
<keyword evidence="3 6" id="KW-0812">Transmembrane</keyword>